<proteinExistence type="predicted"/>
<name>A0ABN9PWW3_9DINO</name>
<comment type="caution">
    <text evidence="2">The sequence shown here is derived from an EMBL/GenBank/DDBJ whole genome shotgun (WGS) entry which is preliminary data.</text>
</comment>
<feature type="compositionally biased region" description="Basic and acidic residues" evidence="1">
    <location>
        <begin position="161"/>
        <end position="170"/>
    </location>
</feature>
<protein>
    <submittedName>
        <fullName evidence="2">Uncharacterized protein</fullName>
    </submittedName>
</protein>
<organism evidence="2 3">
    <name type="scientific">Prorocentrum cordatum</name>
    <dbReference type="NCBI Taxonomy" id="2364126"/>
    <lineage>
        <taxon>Eukaryota</taxon>
        <taxon>Sar</taxon>
        <taxon>Alveolata</taxon>
        <taxon>Dinophyceae</taxon>
        <taxon>Prorocentrales</taxon>
        <taxon>Prorocentraceae</taxon>
        <taxon>Prorocentrum</taxon>
    </lineage>
</organism>
<evidence type="ECO:0000313" key="2">
    <source>
        <dbReference type="EMBL" id="CAK0795059.1"/>
    </source>
</evidence>
<reference evidence="2" key="1">
    <citation type="submission" date="2023-10" db="EMBL/GenBank/DDBJ databases">
        <authorList>
            <person name="Chen Y."/>
            <person name="Shah S."/>
            <person name="Dougan E. K."/>
            <person name="Thang M."/>
            <person name="Chan C."/>
        </authorList>
    </citation>
    <scope>NUCLEOTIDE SEQUENCE [LARGE SCALE GENOMIC DNA]</scope>
</reference>
<evidence type="ECO:0000256" key="1">
    <source>
        <dbReference type="SAM" id="MobiDB-lite"/>
    </source>
</evidence>
<evidence type="ECO:0000313" key="3">
    <source>
        <dbReference type="Proteomes" id="UP001189429"/>
    </source>
</evidence>
<feature type="compositionally biased region" description="Acidic residues" evidence="1">
    <location>
        <begin position="146"/>
        <end position="160"/>
    </location>
</feature>
<sequence length="170" mass="17034">ARVVGAEFARLDGSVAVDALAQGDLGDLELEEPLVVVPAVCLPCDAAGSLASVDYVSVALRSALGEEMPADVACMKSCAEIEFFDSACAAAQPDVLLLADLGPRPDDWNIGALLPSVAFPAHAPGAARGASAPSSPSMARSTGEVAADEQGGEGVGDDEVDAARKEAAAQ</sequence>
<feature type="compositionally biased region" description="Low complexity" evidence="1">
    <location>
        <begin position="125"/>
        <end position="145"/>
    </location>
</feature>
<gene>
    <name evidence="2" type="ORF">PCOR1329_LOCUS4836</name>
</gene>
<accession>A0ABN9PWW3</accession>
<feature type="region of interest" description="Disordered" evidence="1">
    <location>
        <begin position="125"/>
        <end position="170"/>
    </location>
</feature>
<dbReference type="EMBL" id="CAUYUJ010001251">
    <property type="protein sequence ID" value="CAK0795059.1"/>
    <property type="molecule type" value="Genomic_DNA"/>
</dbReference>
<feature type="non-terminal residue" evidence="2">
    <location>
        <position position="1"/>
    </location>
</feature>
<keyword evidence="3" id="KW-1185">Reference proteome</keyword>
<feature type="non-terminal residue" evidence="2">
    <location>
        <position position="170"/>
    </location>
</feature>
<dbReference type="Proteomes" id="UP001189429">
    <property type="component" value="Unassembled WGS sequence"/>
</dbReference>